<evidence type="ECO:0000313" key="2">
    <source>
        <dbReference type="EMBL" id="GHE88289.1"/>
    </source>
</evidence>
<dbReference type="Proteomes" id="UP000609802">
    <property type="component" value="Unassembled WGS sequence"/>
</dbReference>
<evidence type="ECO:0000259" key="1">
    <source>
        <dbReference type="Pfam" id="PF04717"/>
    </source>
</evidence>
<feature type="domain" description="Gp5/Type VI secretion system Vgr protein OB-fold" evidence="1">
    <location>
        <begin position="29"/>
        <end position="82"/>
    </location>
</feature>
<name>A0ABQ3IQH4_9RHOB</name>
<keyword evidence="3" id="KW-1185">Reference proteome</keyword>
<dbReference type="InterPro" id="IPR006531">
    <property type="entry name" value="Gp5/Vgr_OB"/>
</dbReference>
<gene>
    <name evidence="2" type="ORF">GCM10016455_05530</name>
</gene>
<reference evidence="3" key="1">
    <citation type="journal article" date="2019" name="Int. J. Syst. Evol. Microbiol.">
        <title>The Global Catalogue of Microorganisms (GCM) 10K type strain sequencing project: providing services to taxonomists for standard genome sequencing and annotation.</title>
        <authorList>
            <consortium name="The Broad Institute Genomics Platform"/>
            <consortium name="The Broad Institute Genome Sequencing Center for Infectious Disease"/>
            <person name="Wu L."/>
            <person name="Ma J."/>
        </authorList>
    </citation>
    <scope>NUCLEOTIDE SEQUENCE [LARGE SCALE GENOMIC DNA]</scope>
    <source>
        <strain evidence="3">KCTC 42443</strain>
    </source>
</reference>
<sequence>MSDFALSEIMRRIERMVVVATVVEADGDKVKVEWAGGVTSDWLKVAQLGSQDQKFWIPKTPGTQVVVISPGGDTTKGIVFPGPFAGGVPAGNFDGTFTGTGDVVADGISLVTHTHGDTMPGTGSTGQPQ</sequence>
<proteinExistence type="predicted"/>
<protein>
    <recommendedName>
        <fullName evidence="1">Gp5/Type VI secretion system Vgr protein OB-fold domain-containing protein</fullName>
    </recommendedName>
</protein>
<accession>A0ABQ3IQH4</accession>
<evidence type="ECO:0000313" key="3">
    <source>
        <dbReference type="Proteomes" id="UP000609802"/>
    </source>
</evidence>
<dbReference type="Gene3D" id="2.40.50.230">
    <property type="entry name" value="Gp5 N-terminal domain"/>
    <property type="match status" value="1"/>
</dbReference>
<dbReference type="RefSeq" id="WP_191284938.1">
    <property type="nucleotide sequence ID" value="NZ_BNCH01000001.1"/>
</dbReference>
<dbReference type="EMBL" id="BNCH01000001">
    <property type="protein sequence ID" value="GHE88289.1"/>
    <property type="molecule type" value="Genomic_DNA"/>
</dbReference>
<comment type="caution">
    <text evidence="2">The sequence shown here is derived from an EMBL/GenBank/DDBJ whole genome shotgun (WGS) entry which is preliminary data.</text>
</comment>
<dbReference type="InterPro" id="IPR037026">
    <property type="entry name" value="Vgr_OB-fold_dom_sf"/>
</dbReference>
<organism evidence="2 3">
    <name type="scientific">Aliiroseovarius zhejiangensis</name>
    <dbReference type="NCBI Taxonomy" id="1632025"/>
    <lineage>
        <taxon>Bacteria</taxon>
        <taxon>Pseudomonadati</taxon>
        <taxon>Pseudomonadota</taxon>
        <taxon>Alphaproteobacteria</taxon>
        <taxon>Rhodobacterales</taxon>
        <taxon>Paracoccaceae</taxon>
        <taxon>Aliiroseovarius</taxon>
    </lineage>
</organism>
<dbReference type="Pfam" id="PF04717">
    <property type="entry name" value="Phage_base_V"/>
    <property type="match status" value="1"/>
</dbReference>